<keyword evidence="3" id="KW-1185">Reference proteome</keyword>
<feature type="region of interest" description="Disordered" evidence="1">
    <location>
        <begin position="57"/>
        <end position="92"/>
    </location>
</feature>
<proteinExistence type="predicted"/>
<dbReference type="AlphaFoldDB" id="A0A4C1WIX6"/>
<name>A0A4C1WIX6_EUMVA</name>
<comment type="caution">
    <text evidence="2">The sequence shown here is derived from an EMBL/GenBank/DDBJ whole genome shotgun (WGS) entry which is preliminary data.</text>
</comment>
<protein>
    <submittedName>
        <fullName evidence="2">Uncharacterized protein</fullName>
    </submittedName>
</protein>
<organism evidence="2 3">
    <name type="scientific">Eumeta variegata</name>
    <name type="common">Bagworm moth</name>
    <name type="synonym">Eumeta japonica</name>
    <dbReference type="NCBI Taxonomy" id="151549"/>
    <lineage>
        <taxon>Eukaryota</taxon>
        <taxon>Metazoa</taxon>
        <taxon>Ecdysozoa</taxon>
        <taxon>Arthropoda</taxon>
        <taxon>Hexapoda</taxon>
        <taxon>Insecta</taxon>
        <taxon>Pterygota</taxon>
        <taxon>Neoptera</taxon>
        <taxon>Endopterygota</taxon>
        <taxon>Lepidoptera</taxon>
        <taxon>Glossata</taxon>
        <taxon>Ditrysia</taxon>
        <taxon>Tineoidea</taxon>
        <taxon>Psychidae</taxon>
        <taxon>Oiketicinae</taxon>
        <taxon>Eumeta</taxon>
    </lineage>
</organism>
<evidence type="ECO:0000313" key="2">
    <source>
        <dbReference type="EMBL" id="GBP50452.1"/>
    </source>
</evidence>
<dbReference type="Proteomes" id="UP000299102">
    <property type="component" value="Unassembled WGS sequence"/>
</dbReference>
<evidence type="ECO:0000313" key="3">
    <source>
        <dbReference type="Proteomes" id="UP000299102"/>
    </source>
</evidence>
<accession>A0A4C1WIX6</accession>
<evidence type="ECO:0000256" key="1">
    <source>
        <dbReference type="SAM" id="MobiDB-lite"/>
    </source>
</evidence>
<gene>
    <name evidence="2" type="ORF">EVAR_96688_1</name>
</gene>
<sequence>MEHRRGGRLAPADNKISRDIKQKHSLELCCLCRAEKSTNDFQKLYIRMQFIGNLKARAHSYRPPVTAPRSHEKDNTRAPPAPRPRARTPKNQ</sequence>
<dbReference type="EMBL" id="BGZK01000566">
    <property type="protein sequence ID" value="GBP50452.1"/>
    <property type="molecule type" value="Genomic_DNA"/>
</dbReference>
<reference evidence="2 3" key="1">
    <citation type="journal article" date="2019" name="Commun. Biol.">
        <title>The bagworm genome reveals a unique fibroin gene that provides high tensile strength.</title>
        <authorList>
            <person name="Kono N."/>
            <person name="Nakamura H."/>
            <person name="Ohtoshi R."/>
            <person name="Tomita M."/>
            <person name="Numata K."/>
            <person name="Arakawa K."/>
        </authorList>
    </citation>
    <scope>NUCLEOTIDE SEQUENCE [LARGE SCALE GENOMIC DNA]</scope>
</reference>